<protein>
    <submittedName>
        <fullName evidence="1">Uncharacterized protein</fullName>
    </submittedName>
</protein>
<sequence>MLVNGEKEVIWATGDGTGEVEFPITDDGNANSVSVRSASPGDDVAVVVEAPGGRSRTVFELTMPVEECRWDECMAE</sequence>
<keyword evidence="2" id="KW-1185">Reference proteome</keyword>
<organism evidence="1 2">
    <name type="scientific">Natronobacterium haloterrestre</name>
    <name type="common">Halobiforma haloterrestris</name>
    <dbReference type="NCBI Taxonomy" id="148448"/>
    <lineage>
        <taxon>Archaea</taxon>
        <taxon>Methanobacteriati</taxon>
        <taxon>Methanobacteriota</taxon>
        <taxon>Stenosarchaea group</taxon>
        <taxon>Halobacteria</taxon>
        <taxon>Halobacteriales</taxon>
        <taxon>Natrialbaceae</taxon>
        <taxon>Natronobacterium</taxon>
    </lineage>
</organism>
<evidence type="ECO:0000313" key="1">
    <source>
        <dbReference type="EMBL" id="SFC55212.1"/>
    </source>
</evidence>
<dbReference type="Proteomes" id="UP000199161">
    <property type="component" value="Unassembled WGS sequence"/>
</dbReference>
<name>A0A1I1K4Q5_NATHA</name>
<proteinExistence type="predicted"/>
<accession>A0A1I1K4Q5</accession>
<dbReference type="EMBL" id="FOKW01000010">
    <property type="protein sequence ID" value="SFC55212.1"/>
    <property type="molecule type" value="Genomic_DNA"/>
</dbReference>
<gene>
    <name evidence="1" type="ORF">SAMN05444422_11076</name>
</gene>
<reference evidence="2" key="1">
    <citation type="submission" date="2016-10" db="EMBL/GenBank/DDBJ databases">
        <authorList>
            <person name="Varghese N."/>
            <person name="Submissions S."/>
        </authorList>
    </citation>
    <scope>NUCLEOTIDE SEQUENCE [LARGE SCALE GENOMIC DNA]</scope>
    <source>
        <strain evidence="2">DSM 13078</strain>
    </source>
</reference>
<dbReference type="AlphaFoldDB" id="A0A1I1K4Q5"/>
<evidence type="ECO:0000313" key="2">
    <source>
        <dbReference type="Proteomes" id="UP000199161"/>
    </source>
</evidence>